<reference evidence="1" key="1">
    <citation type="journal article" date="2014" name="Nat. Commun.">
        <title>The tobacco genome sequence and its comparison with those of tomato and potato.</title>
        <authorList>
            <person name="Sierro N."/>
            <person name="Battey J.N."/>
            <person name="Ouadi S."/>
            <person name="Bakaher N."/>
            <person name="Bovet L."/>
            <person name="Willig A."/>
            <person name="Goepfert S."/>
            <person name="Peitsch M.C."/>
            <person name="Ivanov N.V."/>
        </authorList>
    </citation>
    <scope>NUCLEOTIDE SEQUENCE [LARGE SCALE GENOMIC DNA]</scope>
</reference>
<dbReference type="PANTHER" id="PTHR37984">
    <property type="entry name" value="PROTEIN CBG26694"/>
    <property type="match status" value="1"/>
</dbReference>
<dbReference type="FunFam" id="3.30.70.270:FF:000020">
    <property type="entry name" value="Transposon Tf2-6 polyprotein-like Protein"/>
    <property type="match status" value="1"/>
</dbReference>
<dbReference type="Proteomes" id="UP000790787">
    <property type="component" value="Chromosome 22"/>
</dbReference>
<dbReference type="RefSeq" id="XP_016464481.1">
    <property type="nucleotide sequence ID" value="XM_016608995.1"/>
</dbReference>
<proteinExistence type="predicted"/>
<accession>A0A1S3ZJG9</accession>
<dbReference type="GeneID" id="107787427"/>
<dbReference type="InterPro" id="IPR043502">
    <property type="entry name" value="DNA/RNA_pol_sf"/>
</dbReference>
<dbReference type="SMR" id="A0A1S3ZJG9"/>
<evidence type="ECO:0000313" key="2">
    <source>
        <dbReference type="RefSeq" id="XP_016464481.1"/>
    </source>
</evidence>
<dbReference type="InterPro" id="IPR050951">
    <property type="entry name" value="Retrovirus_Pol_polyprotein"/>
</dbReference>
<dbReference type="OMA" id="FIWRFIS"/>
<dbReference type="InterPro" id="IPR043128">
    <property type="entry name" value="Rev_trsase/Diguanyl_cyclase"/>
</dbReference>
<protein>
    <submittedName>
        <fullName evidence="2">Uncharacterized mitochondrial protein AtMg00860-like</fullName>
    </submittedName>
</protein>
<organism evidence="1 2">
    <name type="scientific">Nicotiana tabacum</name>
    <name type="common">Common tobacco</name>
    <dbReference type="NCBI Taxonomy" id="4097"/>
    <lineage>
        <taxon>Eukaryota</taxon>
        <taxon>Viridiplantae</taxon>
        <taxon>Streptophyta</taxon>
        <taxon>Embryophyta</taxon>
        <taxon>Tracheophyta</taxon>
        <taxon>Spermatophyta</taxon>
        <taxon>Magnoliopsida</taxon>
        <taxon>eudicotyledons</taxon>
        <taxon>Gunneridae</taxon>
        <taxon>Pentapetalae</taxon>
        <taxon>asterids</taxon>
        <taxon>lamiids</taxon>
        <taxon>Solanales</taxon>
        <taxon>Solanaceae</taxon>
        <taxon>Nicotianoideae</taxon>
        <taxon>Nicotianeae</taxon>
        <taxon>Nicotiana</taxon>
    </lineage>
</organism>
<sequence>MNPLKCAFGVTSGKFLGFIVRHSGIEVDPAKIDAIQKMPEPKNLRELRSLQGNLAFIWRFISNLAGRCQPFNHLLRKDIPFHWDQSCQNAFESIKRYLLNPPVLGALMLGKLLILYIAA</sequence>
<dbReference type="Gene3D" id="3.30.70.270">
    <property type="match status" value="1"/>
</dbReference>
<dbReference type="KEGG" id="nta:107787427"/>
<dbReference type="PANTHER" id="PTHR37984:SF5">
    <property type="entry name" value="PROTEIN NYNRIN-LIKE"/>
    <property type="match status" value="1"/>
</dbReference>
<evidence type="ECO:0000313" key="1">
    <source>
        <dbReference type="Proteomes" id="UP000790787"/>
    </source>
</evidence>
<dbReference type="SUPFAM" id="SSF56672">
    <property type="entry name" value="DNA/RNA polymerases"/>
    <property type="match status" value="1"/>
</dbReference>
<dbReference type="STRING" id="4097.A0A1S3ZJG9"/>
<dbReference type="OrthoDB" id="2020560at2759"/>
<keyword evidence="1" id="KW-1185">Reference proteome</keyword>
<gene>
    <name evidence="2" type="primary">LOC107787427</name>
</gene>
<name>A0A1S3ZJG9_TOBAC</name>
<dbReference type="PaxDb" id="4097-A0A1S3ZJG9"/>
<reference evidence="2" key="2">
    <citation type="submission" date="2025-08" db="UniProtKB">
        <authorList>
            <consortium name="RefSeq"/>
        </authorList>
    </citation>
    <scope>IDENTIFICATION</scope>
</reference>
<dbReference type="AlphaFoldDB" id="A0A1S3ZJG9"/>